<dbReference type="GO" id="GO:0046872">
    <property type="term" value="F:metal ion binding"/>
    <property type="evidence" value="ECO:0007669"/>
    <property type="project" value="UniProtKB-KW"/>
</dbReference>
<dbReference type="PANTHER" id="PTHR42693">
    <property type="entry name" value="ARYLSULFATASE FAMILY MEMBER"/>
    <property type="match status" value="1"/>
</dbReference>
<accession>A0A1Y1CM04</accession>
<reference evidence="7" key="2">
    <citation type="journal article" date="2020" name="Antonie Van Leeuwenhoek">
        <title>Labilibaculum antarcticum sp. nov., a novel facultative anaerobic, psychrotorelant bacterium isolated from marine sediment of Antarctica.</title>
        <authorList>
            <person name="Watanabe M."/>
            <person name="Kojima H."/>
            <person name="Fukui M."/>
        </authorList>
    </citation>
    <scope>NUCLEOTIDE SEQUENCE [LARGE SCALE GENOMIC DNA]</scope>
    <source>
        <strain evidence="7">SPP2</strain>
    </source>
</reference>
<evidence type="ECO:0000256" key="1">
    <source>
        <dbReference type="ARBA" id="ARBA00008779"/>
    </source>
</evidence>
<keyword evidence="7" id="KW-1185">Reference proteome</keyword>
<gene>
    <name evidence="6" type="ORF">ALGA_2741</name>
</gene>
<dbReference type="KEGG" id="mbas:ALGA_2741"/>
<sequence length="516" mass="57527">MSKNIYLDSNIITMKKIVRVFIASVFVLVGFIVQTIQAQNPNIIVILADDMGYGDIQAYNQESNIPTPNLNTLCEEGLVFTDAHTNSSVCTPTRYGVLTGRYAWRTRLKRGVLSGYSNHLIDTSRATIASVVKRKDYNTAVIGKWHLGADFAWKNGSCPKEADGLLYVAENNEVDYSLPVKNGPNQLGFDYSFIISGSLDMGPYVYLENGLATAIPDHMFPASNFPAYLRKGEIASDFKHREVLDEFTQKAVSYIDEQAKTKKPFLLYFALTGPHKPALPAKRFIGKSGLEAYGDMVVQVDWTVGEINQALKKNGIEENTLVIFTSDNGSYMYKIGEDQPDCFVDQMVEGYHASNHRANYIWRGTKTDIYEGGHRVPFVVKWPEVVKDGNTSDKTICLTDIFASIAEITNANVSSEMGPDSYSFAKVLSGKEDIKRPSIVHHSVNGVFAVRQGKWKMIFSNGSGGREKPSGKPFGKPYMLYDMENDPQEASNVIRANPEVAKNIEEYLNQVMIDQD</sequence>
<dbReference type="InterPro" id="IPR000917">
    <property type="entry name" value="Sulfatase_N"/>
</dbReference>
<keyword evidence="4" id="KW-0106">Calcium</keyword>
<name>A0A1Y1CM04_9BACT</name>
<evidence type="ECO:0000256" key="4">
    <source>
        <dbReference type="ARBA" id="ARBA00022837"/>
    </source>
</evidence>
<dbReference type="AlphaFoldDB" id="A0A1Y1CM04"/>
<dbReference type="InterPro" id="IPR017850">
    <property type="entry name" value="Alkaline_phosphatase_core_sf"/>
</dbReference>
<dbReference type="CDD" id="cd16143">
    <property type="entry name" value="ARS_like"/>
    <property type="match status" value="1"/>
</dbReference>
<evidence type="ECO:0000256" key="3">
    <source>
        <dbReference type="ARBA" id="ARBA00022801"/>
    </source>
</evidence>
<dbReference type="InterPro" id="IPR050738">
    <property type="entry name" value="Sulfatase"/>
</dbReference>
<dbReference type="EMBL" id="AP018042">
    <property type="protein sequence ID" value="BAX81053.1"/>
    <property type="molecule type" value="Genomic_DNA"/>
</dbReference>
<dbReference type="PROSITE" id="PS00523">
    <property type="entry name" value="SULFATASE_1"/>
    <property type="match status" value="1"/>
</dbReference>
<evidence type="ECO:0000256" key="2">
    <source>
        <dbReference type="ARBA" id="ARBA00022723"/>
    </source>
</evidence>
<keyword evidence="2" id="KW-0479">Metal-binding</keyword>
<proteinExistence type="inferred from homology"/>
<dbReference type="PANTHER" id="PTHR42693:SF53">
    <property type="entry name" value="ENDO-4-O-SULFATASE"/>
    <property type="match status" value="1"/>
</dbReference>
<evidence type="ECO:0000313" key="6">
    <source>
        <dbReference type="EMBL" id="BAX81053.1"/>
    </source>
</evidence>
<dbReference type="InterPro" id="IPR024607">
    <property type="entry name" value="Sulfatase_CS"/>
</dbReference>
<dbReference type="Gene3D" id="3.40.720.10">
    <property type="entry name" value="Alkaline Phosphatase, subunit A"/>
    <property type="match status" value="1"/>
</dbReference>
<protein>
    <recommendedName>
        <fullName evidence="5">Sulfatase N-terminal domain-containing protein</fullName>
    </recommendedName>
</protein>
<comment type="similarity">
    <text evidence="1">Belongs to the sulfatase family.</text>
</comment>
<dbReference type="Proteomes" id="UP000218267">
    <property type="component" value="Chromosome"/>
</dbReference>
<dbReference type="SUPFAM" id="SSF53649">
    <property type="entry name" value="Alkaline phosphatase-like"/>
    <property type="match status" value="1"/>
</dbReference>
<evidence type="ECO:0000313" key="7">
    <source>
        <dbReference type="Proteomes" id="UP000218267"/>
    </source>
</evidence>
<evidence type="ECO:0000259" key="5">
    <source>
        <dbReference type="Pfam" id="PF00884"/>
    </source>
</evidence>
<keyword evidence="3" id="KW-0378">Hydrolase</keyword>
<reference evidence="6 7" key="1">
    <citation type="journal article" date="2018" name="Mar. Genomics">
        <title>Complete genome sequence of Marinifilaceae bacterium strain SPP2, isolated from the Antarctic marine sediment.</title>
        <authorList>
            <person name="Watanabe M."/>
            <person name="Kojima H."/>
            <person name="Fukui M."/>
        </authorList>
    </citation>
    <scope>NUCLEOTIDE SEQUENCE [LARGE SCALE GENOMIC DNA]</scope>
    <source>
        <strain evidence="6 7">SPP2</strain>
    </source>
</reference>
<dbReference type="Gene3D" id="3.30.1120.10">
    <property type="match status" value="1"/>
</dbReference>
<feature type="domain" description="Sulfatase N-terminal" evidence="5">
    <location>
        <begin position="41"/>
        <end position="410"/>
    </location>
</feature>
<organism evidence="6 7">
    <name type="scientific">Labilibaculum antarcticum</name>
    <dbReference type="NCBI Taxonomy" id="1717717"/>
    <lineage>
        <taxon>Bacteria</taxon>
        <taxon>Pseudomonadati</taxon>
        <taxon>Bacteroidota</taxon>
        <taxon>Bacteroidia</taxon>
        <taxon>Marinilabiliales</taxon>
        <taxon>Marinifilaceae</taxon>
        <taxon>Labilibaculum</taxon>
    </lineage>
</organism>
<dbReference type="GO" id="GO:0004065">
    <property type="term" value="F:arylsulfatase activity"/>
    <property type="evidence" value="ECO:0007669"/>
    <property type="project" value="TreeGrafter"/>
</dbReference>
<dbReference type="Pfam" id="PF00884">
    <property type="entry name" value="Sulfatase"/>
    <property type="match status" value="1"/>
</dbReference>